<evidence type="ECO:0000313" key="12">
    <source>
        <dbReference type="Proteomes" id="UP000070444"/>
    </source>
</evidence>
<dbReference type="GO" id="GO:0005886">
    <property type="term" value="C:plasma membrane"/>
    <property type="evidence" value="ECO:0007669"/>
    <property type="project" value="UniProtKB-SubCell"/>
</dbReference>
<evidence type="ECO:0000256" key="2">
    <source>
        <dbReference type="ARBA" id="ARBA00022475"/>
    </source>
</evidence>
<keyword evidence="6 9" id="KW-0472">Membrane</keyword>
<keyword evidence="7 11" id="KW-0675">Receptor</keyword>
<dbReference type="PANTHER" id="PTHR24228">
    <property type="entry name" value="B2 BRADYKININ RECEPTOR/ANGIOTENSIN II RECEPTOR"/>
    <property type="match status" value="1"/>
</dbReference>
<dbReference type="PROSITE" id="PS50262">
    <property type="entry name" value="G_PROTEIN_RECEP_F1_2"/>
    <property type="match status" value="1"/>
</dbReference>
<evidence type="ECO:0000256" key="6">
    <source>
        <dbReference type="ARBA" id="ARBA00023136"/>
    </source>
</evidence>
<evidence type="ECO:0000256" key="9">
    <source>
        <dbReference type="SAM" id="Phobius"/>
    </source>
</evidence>
<dbReference type="EMBL" id="KQ964830">
    <property type="protein sequence ID" value="KXN65695.1"/>
    <property type="molecule type" value="Genomic_DNA"/>
</dbReference>
<accession>A0A137NSF7</accession>
<dbReference type="SUPFAM" id="SSF81321">
    <property type="entry name" value="Family A G protein-coupled receptor-like"/>
    <property type="match status" value="1"/>
</dbReference>
<proteinExistence type="predicted"/>
<evidence type="ECO:0000256" key="8">
    <source>
        <dbReference type="ARBA" id="ARBA00023224"/>
    </source>
</evidence>
<dbReference type="GO" id="GO:0004930">
    <property type="term" value="F:G protein-coupled receptor activity"/>
    <property type="evidence" value="ECO:0007669"/>
    <property type="project" value="UniProtKB-KW"/>
</dbReference>
<evidence type="ECO:0000256" key="7">
    <source>
        <dbReference type="ARBA" id="ARBA00023170"/>
    </source>
</evidence>
<dbReference type="Proteomes" id="UP000070444">
    <property type="component" value="Unassembled WGS sequence"/>
</dbReference>
<feature type="transmembrane region" description="Helical" evidence="9">
    <location>
        <begin position="126"/>
        <end position="151"/>
    </location>
</feature>
<keyword evidence="5" id="KW-0297">G-protein coupled receptor</keyword>
<organism evidence="11 12">
    <name type="scientific">Conidiobolus coronatus (strain ATCC 28846 / CBS 209.66 / NRRL 28638)</name>
    <name type="common">Delacroixia coronata</name>
    <dbReference type="NCBI Taxonomy" id="796925"/>
    <lineage>
        <taxon>Eukaryota</taxon>
        <taxon>Fungi</taxon>
        <taxon>Fungi incertae sedis</taxon>
        <taxon>Zoopagomycota</taxon>
        <taxon>Entomophthoromycotina</taxon>
        <taxon>Entomophthoromycetes</taxon>
        <taxon>Entomophthorales</taxon>
        <taxon>Ancylistaceae</taxon>
        <taxon>Conidiobolus</taxon>
    </lineage>
</organism>
<keyword evidence="2" id="KW-1003">Cell membrane</keyword>
<gene>
    <name evidence="11" type="ORF">CONCODRAFT_12640</name>
</gene>
<dbReference type="AlphaFoldDB" id="A0A137NSF7"/>
<name>A0A137NSF7_CONC2</name>
<evidence type="ECO:0000256" key="4">
    <source>
        <dbReference type="ARBA" id="ARBA00022989"/>
    </source>
</evidence>
<dbReference type="InterPro" id="IPR017452">
    <property type="entry name" value="GPCR_Rhodpsn_7TM"/>
</dbReference>
<sequence length="305" mass="35066">MSSATRAPGYTDEMAIFNIANLSVCGTLGVIINSLVLWVLFRKVRKGGAHEDIKICAFVAVTDLLVSIGLLFRAIFSQVPYNILKYHPNWCKFDLLTSGVLLLVSGYSLGVMSWERFILICFNKKLSIYVWFGLIFALWTPQFVLICFSASENLQFFTRIETSCSLLPVRVAYYSFAYALSMFFISFFSVVFCYFCIMITKFRQCLNQLNLNVPKDRVYSEFRSTLVKSIINILLFIGVYAGKMYTGLYEISTEKKRTLLMDFVSQNLLQYSAIVNSLILLYMNVEVRKSFFELLREIKSKVLNK</sequence>
<keyword evidence="8" id="KW-0807">Transducer</keyword>
<feature type="domain" description="G-protein coupled receptors family 1 profile" evidence="10">
    <location>
        <begin position="32"/>
        <end position="280"/>
    </location>
</feature>
<evidence type="ECO:0000256" key="5">
    <source>
        <dbReference type="ARBA" id="ARBA00023040"/>
    </source>
</evidence>
<evidence type="ECO:0000256" key="1">
    <source>
        <dbReference type="ARBA" id="ARBA00004651"/>
    </source>
</evidence>
<feature type="transmembrane region" description="Helical" evidence="9">
    <location>
        <begin position="53"/>
        <end position="75"/>
    </location>
</feature>
<evidence type="ECO:0000259" key="10">
    <source>
        <dbReference type="PROSITE" id="PS50262"/>
    </source>
</evidence>
<dbReference type="PANTHER" id="PTHR24228:SF59">
    <property type="entry name" value="NEUROPEPTIDE RECEPTOR 15"/>
    <property type="match status" value="1"/>
</dbReference>
<protein>
    <submittedName>
        <fullName evidence="11">Family A G protein-coupled receptor-like protein</fullName>
    </submittedName>
</protein>
<reference evidence="11 12" key="1">
    <citation type="journal article" date="2015" name="Genome Biol. Evol.">
        <title>Phylogenomic analyses indicate that early fungi evolved digesting cell walls of algal ancestors of land plants.</title>
        <authorList>
            <person name="Chang Y."/>
            <person name="Wang S."/>
            <person name="Sekimoto S."/>
            <person name="Aerts A.L."/>
            <person name="Choi C."/>
            <person name="Clum A."/>
            <person name="LaButti K.M."/>
            <person name="Lindquist E.A."/>
            <person name="Yee Ngan C."/>
            <person name="Ohm R.A."/>
            <person name="Salamov A.A."/>
            <person name="Grigoriev I.V."/>
            <person name="Spatafora J.W."/>
            <person name="Berbee M.L."/>
        </authorList>
    </citation>
    <scope>NUCLEOTIDE SEQUENCE [LARGE SCALE GENOMIC DNA]</scope>
    <source>
        <strain evidence="11 12">NRRL 28638</strain>
    </source>
</reference>
<keyword evidence="12" id="KW-1185">Reference proteome</keyword>
<dbReference type="InterPro" id="IPR000276">
    <property type="entry name" value="GPCR_Rhodpsn"/>
</dbReference>
<feature type="transmembrane region" description="Helical" evidence="9">
    <location>
        <begin position="171"/>
        <end position="197"/>
    </location>
</feature>
<feature type="transmembrane region" description="Helical" evidence="9">
    <location>
        <begin position="15"/>
        <end position="41"/>
    </location>
</feature>
<evidence type="ECO:0000256" key="3">
    <source>
        <dbReference type="ARBA" id="ARBA00022692"/>
    </source>
</evidence>
<keyword evidence="4 9" id="KW-1133">Transmembrane helix</keyword>
<feature type="transmembrane region" description="Helical" evidence="9">
    <location>
        <begin position="268"/>
        <end position="285"/>
    </location>
</feature>
<dbReference type="Gene3D" id="1.20.1070.10">
    <property type="entry name" value="Rhodopsin 7-helix transmembrane proteins"/>
    <property type="match status" value="1"/>
</dbReference>
<evidence type="ECO:0000313" key="11">
    <source>
        <dbReference type="EMBL" id="KXN65695.1"/>
    </source>
</evidence>
<keyword evidence="3 9" id="KW-0812">Transmembrane</keyword>
<dbReference type="PROSITE" id="PS00237">
    <property type="entry name" value="G_PROTEIN_RECEP_F1_1"/>
    <property type="match status" value="1"/>
</dbReference>
<feature type="transmembrane region" description="Helical" evidence="9">
    <location>
        <begin position="95"/>
        <end position="114"/>
    </location>
</feature>
<comment type="subcellular location">
    <subcellularLocation>
        <location evidence="1">Cell membrane</location>
        <topology evidence="1">Multi-pass membrane protein</topology>
    </subcellularLocation>
</comment>
<feature type="transmembrane region" description="Helical" evidence="9">
    <location>
        <begin position="230"/>
        <end position="248"/>
    </location>
</feature>